<dbReference type="AlphaFoldDB" id="A0A8H4PLR9"/>
<evidence type="ECO:0000256" key="2">
    <source>
        <dbReference type="SAM" id="MobiDB-lite"/>
    </source>
</evidence>
<feature type="region of interest" description="Disordered" evidence="2">
    <location>
        <begin position="578"/>
        <end position="615"/>
    </location>
</feature>
<keyword evidence="4" id="KW-1185">Reference proteome</keyword>
<feature type="region of interest" description="Disordered" evidence="2">
    <location>
        <begin position="736"/>
        <end position="810"/>
    </location>
</feature>
<evidence type="ECO:0000256" key="1">
    <source>
        <dbReference type="PROSITE-ProRule" id="PRU00221"/>
    </source>
</evidence>
<dbReference type="Proteomes" id="UP000557566">
    <property type="component" value="Unassembled WGS sequence"/>
</dbReference>
<comment type="caution">
    <text evidence="3">The sequence shown here is derived from an EMBL/GenBank/DDBJ whole genome shotgun (WGS) entry which is preliminary data.</text>
</comment>
<dbReference type="PANTHER" id="PTHR44163:SF1">
    <property type="entry name" value="U3 SMALL NUCLEOLAR RNA-ASSOCIATED PROTEIN 4 HOMOLOG"/>
    <property type="match status" value="1"/>
</dbReference>
<dbReference type="EMBL" id="JAAVMX010000008">
    <property type="protein sequence ID" value="KAF4505586.1"/>
    <property type="molecule type" value="Genomic_DNA"/>
</dbReference>
<dbReference type="GO" id="GO:0032040">
    <property type="term" value="C:small-subunit processome"/>
    <property type="evidence" value="ECO:0007669"/>
    <property type="project" value="TreeGrafter"/>
</dbReference>
<dbReference type="InterPro" id="IPR036322">
    <property type="entry name" value="WD40_repeat_dom_sf"/>
</dbReference>
<dbReference type="Pfam" id="PF00400">
    <property type="entry name" value="WD40"/>
    <property type="match status" value="1"/>
</dbReference>
<accession>A0A8H4PLR9</accession>
<dbReference type="InterPro" id="IPR001680">
    <property type="entry name" value="WD40_rpt"/>
</dbReference>
<reference evidence="3 4" key="1">
    <citation type="journal article" date="2020" name="Genome Biol. Evol.">
        <title>A new high-quality draft genome assembly of the Chinese cordyceps Ophiocordyceps sinensis.</title>
        <authorList>
            <person name="Shu R."/>
            <person name="Zhang J."/>
            <person name="Meng Q."/>
            <person name="Zhang H."/>
            <person name="Zhou G."/>
            <person name="Li M."/>
            <person name="Wu P."/>
            <person name="Zhao Y."/>
            <person name="Chen C."/>
            <person name="Qin Q."/>
        </authorList>
    </citation>
    <scope>NUCLEOTIDE SEQUENCE [LARGE SCALE GENOMIC DNA]</scope>
    <source>
        <strain evidence="3 4">IOZ07</strain>
    </source>
</reference>
<sequence length="888" mass="96834">MDIHRCRFVPYQPAAINAVSFSHPQAKSGLHRSIARLAVGRASGDIEIWNPSSGTWHQELVIRGGKDRSIDGLVWINEPDQDIGGGRTLIGKSRLFSIGYTATVTEWDLEKGKPKRHASGQHGDVWCLAAQPPIPANEAGSESQAPGKLIAGTIDGELAIYSVDDSHLRFQRLLVRSPTKKAQMVSITFQSRKVVIVGCSDSTIRAYDAGRGHMLRKMTLGSDLVGGAKNIIVWSVKCLPNGNIVSGDSTGQLCIWDGKTFTQAQRIQSHKQDVLSLAISSDGTSIVSGGMDRRTFLYKQNANEGQRWSKAWGRRYHEHDVKALASFESGRMSVVVSGGPDANLTVVPLKEMGRENHRTISSLPQQPPIASAPNARFMVSWWDRQVHVWVFRKRATELLDASGDGIDINQNRKLLKSIVIKGDSNITSATVNRSGTLLVVSTTTDVKAFRLTHEDPVKPSDVAITTVELPQKLTHLGASLVKLSPNGRRLCLVQEGSRVLMADIQPSLGAQDSPTSSIELQQLNRLSRGIPPHITNGGLGRYDRSITQADFSPDSEMLAVADLAGYIDTWILLGHGEGPKDGNGGGNGDGDGDDAASSSESDSEDEEEAVDANKGWIRNPNAKLIPKLASAPTVLSFSDTTIEQFVQPGKPDLGGDGSGDYVLAAITSSRHIVAFHPRHGSLTAWSRRHPRMHLPAAIQDLLDLPKGVIWQDQRAWVYGVSFLFMLDMSQDLCKPTTDADAPADSQAAHGTKRKRAGLTTGAGGVNEKENLAPHKVRKHGDNEQYEDMDVGKASRGSESEGEDDEELPDADGELSRLRHDKAEAGGRVEAVVTCAERKKWWITYKYRPILGMVPLNAGDQPLEVALVERPTWEMEMPERYLAGDERER</sequence>
<feature type="compositionally biased region" description="Acidic residues" evidence="2">
    <location>
        <begin position="799"/>
        <end position="810"/>
    </location>
</feature>
<feature type="compositionally biased region" description="Basic and acidic residues" evidence="2">
    <location>
        <begin position="789"/>
        <end position="798"/>
    </location>
</feature>
<dbReference type="InterPro" id="IPR046351">
    <property type="entry name" value="UTP4"/>
</dbReference>
<dbReference type="PROSITE" id="PS50082">
    <property type="entry name" value="WD_REPEATS_2"/>
    <property type="match status" value="1"/>
</dbReference>
<evidence type="ECO:0000313" key="4">
    <source>
        <dbReference type="Proteomes" id="UP000557566"/>
    </source>
</evidence>
<dbReference type="GO" id="GO:0034455">
    <property type="term" value="C:t-UTP complex"/>
    <property type="evidence" value="ECO:0007669"/>
    <property type="project" value="TreeGrafter"/>
</dbReference>
<feature type="repeat" description="WD" evidence="1">
    <location>
        <begin position="267"/>
        <end position="299"/>
    </location>
</feature>
<dbReference type="GO" id="GO:0000462">
    <property type="term" value="P:maturation of SSU-rRNA from tricistronic rRNA transcript (SSU-rRNA, 5.8S rRNA, LSU-rRNA)"/>
    <property type="evidence" value="ECO:0007669"/>
    <property type="project" value="InterPro"/>
</dbReference>
<name>A0A8H4PLR9_9HYPO</name>
<dbReference type="SMART" id="SM00320">
    <property type="entry name" value="WD40"/>
    <property type="match status" value="7"/>
</dbReference>
<dbReference type="PANTHER" id="PTHR44163">
    <property type="entry name" value="U3 SMALL NUCLEOLAR RNA-ASSOCIATED PROTEIN 4 HOMOLOG"/>
    <property type="match status" value="1"/>
</dbReference>
<gene>
    <name evidence="3" type="ORF">G6O67_007519</name>
</gene>
<dbReference type="InterPro" id="IPR015943">
    <property type="entry name" value="WD40/YVTN_repeat-like_dom_sf"/>
</dbReference>
<organism evidence="3 4">
    <name type="scientific">Ophiocordyceps sinensis</name>
    <dbReference type="NCBI Taxonomy" id="72228"/>
    <lineage>
        <taxon>Eukaryota</taxon>
        <taxon>Fungi</taxon>
        <taxon>Dikarya</taxon>
        <taxon>Ascomycota</taxon>
        <taxon>Pezizomycotina</taxon>
        <taxon>Sordariomycetes</taxon>
        <taxon>Hypocreomycetidae</taxon>
        <taxon>Hypocreales</taxon>
        <taxon>Ophiocordycipitaceae</taxon>
        <taxon>Ophiocordyceps</taxon>
    </lineage>
</organism>
<feature type="compositionally biased region" description="Acidic residues" evidence="2">
    <location>
        <begin position="601"/>
        <end position="610"/>
    </location>
</feature>
<evidence type="ECO:0000313" key="3">
    <source>
        <dbReference type="EMBL" id="KAF4505586.1"/>
    </source>
</evidence>
<dbReference type="SUPFAM" id="SSF50978">
    <property type="entry name" value="WD40 repeat-like"/>
    <property type="match status" value="2"/>
</dbReference>
<dbReference type="GO" id="GO:0003723">
    <property type="term" value="F:RNA binding"/>
    <property type="evidence" value="ECO:0007669"/>
    <property type="project" value="TreeGrafter"/>
</dbReference>
<keyword evidence="1" id="KW-0853">WD repeat</keyword>
<evidence type="ECO:0008006" key="5">
    <source>
        <dbReference type="Google" id="ProtNLM"/>
    </source>
</evidence>
<protein>
    <recommendedName>
        <fullName evidence="5">Wdr1p</fullName>
    </recommendedName>
</protein>
<dbReference type="OrthoDB" id="8883818at2759"/>
<dbReference type="GO" id="GO:0030686">
    <property type="term" value="C:90S preribosome"/>
    <property type="evidence" value="ECO:0007669"/>
    <property type="project" value="InterPro"/>
</dbReference>
<proteinExistence type="predicted"/>
<dbReference type="Gene3D" id="2.130.10.10">
    <property type="entry name" value="YVTN repeat-like/Quinoprotein amine dehydrogenase"/>
    <property type="match status" value="3"/>
</dbReference>